<name>A0A2P2QDI3_RHIMU</name>
<sequence length="36" mass="4303">MMTFPHIWIYQIYSRHVSSYLKETVGENRKAAFIKG</sequence>
<dbReference type="AlphaFoldDB" id="A0A2P2QDI3"/>
<proteinExistence type="predicted"/>
<evidence type="ECO:0000313" key="1">
    <source>
        <dbReference type="EMBL" id="MBX64937.1"/>
    </source>
</evidence>
<organism evidence="1">
    <name type="scientific">Rhizophora mucronata</name>
    <name type="common">Asiatic mangrove</name>
    <dbReference type="NCBI Taxonomy" id="61149"/>
    <lineage>
        <taxon>Eukaryota</taxon>
        <taxon>Viridiplantae</taxon>
        <taxon>Streptophyta</taxon>
        <taxon>Embryophyta</taxon>
        <taxon>Tracheophyta</taxon>
        <taxon>Spermatophyta</taxon>
        <taxon>Magnoliopsida</taxon>
        <taxon>eudicotyledons</taxon>
        <taxon>Gunneridae</taxon>
        <taxon>Pentapetalae</taxon>
        <taxon>rosids</taxon>
        <taxon>fabids</taxon>
        <taxon>Malpighiales</taxon>
        <taxon>Rhizophoraceae</taxon>
        <taxon>Rhizophora</taxon>
    </lineage>
</organism>
<protein>
    <submittedName>
        <fullName evidence="1">Uncharacterized protein</fullName>
    </submittedName>
</protein>
<reference evidence="1" key="1">
    <citation type="submission" date="2018-02" db="EMBL/GenBank/DDBJ databases">
        <title>Rhizophora mucronata_Transcriptome.</title>
        <authorList>
            <person name="Meera S.P."/>
            <person name="Sreeshan A."/>
            <person name="Augustine A."/>
        </authorList>
    </citation>
    <scope>NUCLEOTIDE SEQUENCE</scope>
    <source>
        <tissue evidence="1">Leaf</tissue>
    </source>
</reference>
<dbReference type="EMBL" id="GGEC01084453">
    <property type="protein sequence ID" value="MBX64937.1"/>
    <property type="molecule type" value="Transcribed_RNA"/>
</dbReference>
<accession>A0A2P2QDI3</accession>